<sequence>MKEDQLPSSHHHHTNNNKKPRFVFRFLNSPALYVILLLLSYALGYLSAPSARSPPRPLPSPEILKVDGDNVKTHLDNFRVKTQCAKPLPPQLVHQTVLHRVYNATSPYDNFPPAYVSGLLREKNSRDGARTVKFLNTLSKK</sequence>
<keyword evidence="1" id="KW-0812">Transmembrane</keyword>
<dbReference type="PANTHER" id="PTHR37909">
    <property type="entry name" value="S-ADENOSYL-L-METHIONINE-DEPENDENT METHYLTRANSFERASES SUPERFAMILY PROTEIN"/>
    <property type="match status" value="1"/>
</dbReference>
<protein>
    <recommendedName>
        <fullName evidence="4">Hexosyltransferase</fullName>
    </recommendedName>
</protein>
<dbReference type="PANTHER" id="PTHR37909:SF1">
    <property type="entry name" value="S-ADENOSYL-L-METHIONINE-DEPENDENT METHYLTRANSFERASES SUPERFAMILY PROTEIN"/>
    <property type="match status" value="1"/>
</dbReference>
<name>A0AAV1SFN3_9ROSI</name>
<keyword evidence="3" id="KW-1185">Reference proteome</keyword>
<keyword evidence="1" id="KW-0472">Membrane</keyword>
<comment type="caution">
    <text evidence="2">The sequence shown here is derived from an EMBL/GenBank/DDBJ whole genome shotgun (WGS) entry which is preliminary data.</text>
</comment>
<keyword evidence="1" id="KW-1133">Transmembrane helix</keyword>
<feature type="transmembrane region" description="Helical" evidence="1">
    <location>
        <begin position="30"/>
        <end position="48"/>
    </location>
</feature>
<evidence type="ECO:0000313" key="2">
    <source>
        <dbReference type="EMBL" id="CAK7348649.1"/>
    </source>
</evidence>
<organism evidence="2 3">
    <name type="scientific">Dovyalis caffra</name>
    <dbReference type="NCBI Taxonomy" id="77055"/>
    <lineage>
        <taxon>Eukaryota</taxon>
        <taxon>Viridiplantae</taxon>
        <taxon>Streptophyta</taxon>
        <taxon>Embryophyta</taxon>
        <taxon>Tracheophyta</taxon>
        <taxon>Spermatophyta</taxon>
        <taxon>Magnoliopsida</taxon>
        <taxon>eudicotyledons</taxon>
        <taxon>Gunneridae</taxon>
        <taxon>Pentapetalae</taxon>
        <taxon>rosids</taxon>
        <taxon>fabids</taxon>
        <taxon>Malpighiales</taxon>
        <taxon>Salicaceae</taxon>
        <taxon>Flacourtieae</taxon>
        <taxon>Dovyalis</taxon>
    </lineage>
</organism>
<proteinExistence type="predicted"/>
<accession>A0AAV1SFN3</accession>
<dbReference type="AlphaFoldDB" id="A0AAV1SFN3"/>
<evidence type="ECO:0000256" key="1">
    <source>
        <dbReference type="SAM" id="Phobius"/>
    </source>
</evidence>
<reference evidence="2 3" key="1">
    <citation type="submission" date="2024-01" db="EMBL/GenBank/DDBJ databases">
        <authorList>
            <person name="Waweru B."/>
        </authorList>
    </citation>
    <scope>NUCLEOTIDE SEQUENCE [LARGE SCALE GENOMIC DNA]</scope>
</reference>
<dbReference type="EMBL" id="CAWUPB010001173">
    <property type="protein sequence ID" value="CAK7348649.1"/>
    <property type="molecule type" value="Genomic_DNA"/>
</dbReference>
<evidence type="ECO:0000313" key="3">
    <source>
        <dbReference type="Proteomes" id="UP001314170"/>
    </source>
</evidence>
<dbReference type="Proteomes" id="UP001314170">
    <property type="component" value="Unassembled WGS sequence"/>
</dbReference>
<gene>
    <name evidence="2" type="ORF">DCAF_LOCUS21352</name>
</gene>
<evidence type="ECO:0008006" key="4">
    <source>
        <dbReference type="Google" id="ProtNLM"/>
    </source>
</evidence>